<keyword evidence="4" id="KW-1185">Reference proteome</keyword>
<feature type="region of interest" description="Disordered" evidence="1">
    <location>
        <begin position="23"/>
        <end position="97"/>
    </location>
</feature>
<organism evidence="3 4">
    <name type="scientific">Stereocaulon virgatum</name>
    <dbReference type="NCBI Taxonomy" id="373712"/>
    <lineage>
        <taxon>Eukaryota</taxon>
        <taxon>Fungi</taxon>
        <taxon>Dikarya</taxon>
        <taxon>Ascomycota</taxon>
        <taxon>Pezizomycotina</taxon>
        <taxon>Lecanoromycetes</taxon>
        <taxon>OSLEUM clade</taxon>
        <taxon>Lecanoromycetidae</taxon>
        <taxon>Lecanorales</taxon>
        <taxon>Lecanorineae</taxon>
        <taxon>Stereocaulaceae</taxon>
        <taxon>Stereocaulon</taxon>
    </lineage>
</organism>
<feature type="signal peptide" evidence="2">
    <location>
        <begin position="1"/>
        <end position="21"/>
    </location>
</feature>
<reference evidence="3 4" key="1">
    <citation type="submission" date="2024-09" db="EMBL/GenBank/DDBJ databases">
        <title>Rethinking Asexuality: The Enigmatic Case of Functional Sexual Genes in Lepraria (Stereocaulaceae).</title>
        <authorList>
            <person name="Doellman M."/>
            <person name="Sun Y."/>
            <person name="Barcenas-Pena A."/>
            <person name="Lumbsch H.T."/>
            <person name="Grewe F."/>
        </authorList>
    </citation>
    <scope>NUCLEOTIDE SEQUENCE [LARGE SCALE GENOMIC DNA]</scope>
    <source>
        <strain evidence="3 4">Mercado 3170</strain>
    </source>
</reference>
<evidence type="ECO:0000256" key="2">
    <source>
        <dbReference type="SAM" id="SignalP"/>
    </source>
</evidence>
<dbReference type="Proteomes" id="UP001590950">
    <property type="component" value="Unassembled WGS sequence"/>
</dbReference>
<evidence type="ECO:0000256" key="1">
    <source>
        <dbReference type="SAM" id="MobiDB-lite"/>
    </source>
</evidence>
<proteinExistence type="predicted"/>
<gene>
    <name evidence="3" type="ORF">N7G274_001330</name>
</gene>
<feature type="chain" id="PRO_5046854100" evidence="2">
    <location>
        <begin position="22"/>
        <end position="136"/>
    </location>
</feature>
<comment type="caution">
    <text evidence="3">The sequence shown here is derived from an EMBL/GenBank/DDBJ whole genome shotgun (WGS) entry which is preliminary data.</text>
</comment>
<keyword evidence="2" id="KW-0732">Signal</keyword>
<evidence type="ECO:0000313" key="3">
    <source>
        <dbReference type="EMBL" id="KAL2047309.1"/>
    </source>
</evidence>
<protein>
    <submittedName>
        <fullName evidence="3">Uncharacterized protein</fullName>
    </submittedName>
</protein>
<feature type="compositionally biased region" description="Polar residues" evidence="1">
    <location>
        <begin position="24"/>
        <end position="34"/>
    </location>
</feature>
<evidence type="ECO:0000313" key="4">
    <source>
        <dbReference type="Proteomes" id="UP001590950"/>
    </source>
</evidence>
<name>A0ABR4ANH7_9LECA</name>
<dbReference type="EMBL" id="JBEFKJ010000003">
    <property type="protein sequence ID" value="KAL2047309.1"/>
    <property type="molecule type" value="Genomic_DNA"/>
</dbReference>
<accession>A0ABR4ANH7</accession>
<sequence>MKSPPLTAPSLLLLSPLLATSLPISKTPSTLTLRDSTDNYGPAPAPMGNQPGNAGDDNSNLGETSGSESGGSGPGSTNGDAQPGNVTTDGWHDATGQGRWDMMASFWASPQFVSGGGEAGLKARRAVGGVQRAVVG</sequence>